<evidence type="ECO:0000256" key="1">
    <source>
        <dbReference type="ARBA" id="ARBA00006242"/>
    </source>
</evidence>
<dbReference type="PROSITE" id="PS00962">
    <property type="entry name" value="RIBOSOMAL_S2_1"/>
    <property type="match status" value="1"/>
</dbReference>
<comment type="caution">
    <text evidence="5">The sequence shown here is derived from an EMBL/GenBank/DDBJ whole genome shotgun (WGS) entry which is preliminary data.</text>
</comment>
<gene>
    <name evidence="5" type="ORF">HanXRQr2_Chr15g0708911</name>
</gene>
<proteinExistence type="inferred from homology"/>
<dbReference type="CDD" id="cd01425">
    <property type="entry name" value="RPS2"/>
    <property type="match status" value="1"/>
</dbReference>
<keyword evidence="6" id="KW-1185">Reference proteome</keyword>
<dbReference type="PANTHER" id="PTHR12534">
    <property type="entry name" value="30S RIBOSOMAL PROTEIN S2 PROKARYOTIC AND ORGANELLAR"/>
    <property type="match status" value="1"/>
</dbReference>
<comment type="similarity">
    <text evidence="1">Belongs to the universal ribosomal protein uS2 family.</text>
</comment>
<evidence type="ECO:0000256" key="2">
    <source>
        <dbReference type="ARBA" id="ARBA00022980"/>
    </source>
</evidence>
<dbReference type="PRINTS" id="PR00395">
    <property type="entry name" value="RIBOSOMALS2"/>
</dbReference>
<organism evidence="5 6">
    <name type="scientific">Helianthus annuus</name>
    <name type="common">Common sunflower</name>
    <dbReference type="NCBI Taxonomy" id="4232"/>
    <lineage>
        <taxon>Eukaryota</taxon>
        <taxon>Viridiplantae</taxon>
        <taxon>Streptophyta</taxon>
        <taxon>Embryophyta</taxon>
        <taxon>Tracheophyta</taxon>
        <taxon>Spermatophyta</taxon>
        <taxon>Magnoliopsida</taxon>
        <taxon>eudicotyledons</taxon>
        <taxon>Gunneridae</taxon>
        <taxon>Pentapetalae</taxon>
        <taxon>asterids</taxon>
        <taxon>campanulids</taxon>
        <taxon>Asterales</taxon>
        <taxon>Asteraceae</taxon>
        <taxon>Asteroideae</taxon>
        <taxon>Heliantheae alliance</taxon>
        <taxon>Heliantheae</taxon>
        <taxon>Helianthus</taxon>
    </lineage>
</organism>
<sequence>MAWAVYLRQSTVEEKVPSEQLFISVYLFAFFKRGGGGGAVWGEMTRRHWNINLEEMMEARVHFGHGTRKWNPKMAPYISAKRKGIHITNLTRTARFLSEACDLVFDAASRGKQFLIVGTKNKEADSVAWAAIREEISVPVSLFLVFPFNVVSCHYQITLLSWEPPQ</sequence>
<dbReference type="SUPFAM" id="SSF52313">
    <property type="entry name" value="Ribosomal protein S2"/>
    <property type="match status" value="1"/>
</dbReference>
<dbReference type="InterPro" id="IPR005706">
    <property type="entry name" value="Ribosomal_uS2_bac/mit/plastid"/>
</dbReference>
<protein>
    <recommendedName>
        <fullName evidence="4">Small ribosomal subunit protein uS2c</fullName>
    </recommendedName>
</protein>
<evidence type="ECO:0000313" key="6">
    <source>
        <dbReference type="Proteomes" id="UP000215914"/>
    </source>
</evidence>
<keyword evidence="3" id="KW-0687">Ribonucleoprotein</keyword>
<dbReference type="EMBL" id="MNCJ02000330">
    <property type="protein sequence ID" value="KAF5765888.1"/>
    <property type="molecule type" value="Genomic_DNA"/>
</dbReference>
<evidence type="ECO:0000256" key="4">
    <source>
        <dbReference type="ARBA" id="ARBA00035155"/>
    </source>
</evidence>
<accession>A0A9K3E2Z8</accession>
<dbReference type="Gene3D" id="3.40.50.10490">
    <property type="entry name" value="Glucose-6-phosphate isomerase like protein, domain 1"/>
    <property type="match status" value="1"/>
</dbReference>
<dbReference type="GO" id="GO:0006412">
    <property type="term" value="P:translation"/>
    <property type="evidence" value="ECO:0007669"/>
    <property type="project" value="InterPro"/>
</dbReference>
<dbReference type="PANTHER" id="PTHR12534:SF0">
    <property type="entry name" value="SMALL RIBOSOMAL SUBUNIT PROTEIN US2M"/>
    <property type="match status" value="1"/>
</dbReference>
<name>A0A9K3E2Z8_HELAN</name>
<dbReference type="InterPro" id="IPR001865">
    <property type="entry name" value="Ribosomal_uS2"/>
</dbReference>
<dbReference type="Proteomes" id="UP000215914">
    <property type="component" value="Unassembled WGS sequence"/>
</dbReference>
<dbReference type="NCBIfam" id="TIGR01011">
    <property type="entry name" value="rpsB_bact"/>
    <property type="match status" value="1"/>
</dbReference>
<dbReference type="AlphaFoldDB" id="A0A9K3E2Z8"/>
<dbReference type="GO" id="GO:0005763">
    <property type="term" value="C:mitochondrial small ribosomal subunit"/>
    <property type="evidence" value="ECO:0000318"/>
    <property type="project" value="GO_Central"/>
</dbReference>
<keyword evidence="2 5" id="KW-0689">Ribosomal protein</keyword>
<evidence type="ECO:0000256" key="3">
    <source>
        <dbReference type="ARBA" id="ARBA00023274"/>
    </source>
</evidence>
<reference evidence="5" key="1">
    <citation type="journal article" date="2017" name="Nature">
        <title>The sunflower genome provides insights into oil metabolism, flowering and Asterid evolution.</title>
        <authorList>
            <person name="Badouin H."/>
            <person name="Gouzy J."/>
            <person name="Grassa C.J."/>
            <person name="Murat F."/>
            <person name="Staton S.E."/>
            <person name="Cottret L."/>
            <person name="Lelandais-Briere C."/>
            <person name="Owens G.L."/>
            <person name="Carrere S."/>
            <person name="Mayjonade B."/>
            <person name="Legrand L."/>
            <person name="Gill N."/>
            <person name="Kane N.C."/>
            <person name="Bowers J.E."/>
            <person name="Hubner S."/>
            <person name="Bellec A."/>
            <person name="Berard A."/>
            <person name="Berges H."/>
            <person name="Blanchet N."/>
            <person name="Boniface M.C."/>
            <person name="Brunel D."/>
            <person name="Catrice O."/>
            <person name="Chaidir N."/>
            <person name="Claudel C."/>
            <person name="Donnadieu C."/>
            <person name="Faraut T."/>
            <person name="Fievet G."/>
            <person name="Helmstetter N."/>
            <person name="King M."/>
            <person name="Knapp S.J."/>
            <person name="Lai Z."/>
            <person name="Le Paslier M.C."/>
            <person name="Lippi Y."/>
            <person name="Lorenzon L."/>
            <person name="Mandel J.R."/>
            <person name="Marage G."/>
            <person name="Marchand G."/>
            <person name="Marquand E."/>
            <person name="Bret-Mestries E."/>
            <person name="Morien E."/>
            <person name="Nambeesan S."/>
            <person name="Nguyen T."/>
            <person name="Pegot-Espagnet P."/>
            <person name="Pouilly N."/>
            <person name="Raftis F."/>
            <person name="Sallet E."/>
            <person name="Schiex T."/>
            <person name="Thomas J."/>
            <person name="Vandecasteele C."/>
            <person name="Vares D."/>
            <person name="Vear F."/>
            <person name="Vautrin S."/>
            <person name="Crespi M."/>
            <person name="Mangin B."/>
            <person name="Burke J.M."/>
            <person name="Salse J."/>
            <person name="Munos S."/>
            <person name="Vincourt P."/>
            <person name="Rieseberg L.H."/>
            <person name="Langlade N.B."/>
        </authorList>
    </citation>
    <scope>NUCLEOTIDE SEQUENCE</scope>
    <source>
        <tissue evidence="5">Leaves</tissue>
    </source>
</reference>
<dbReference type="Gramene" id="mRNA:HanXRQr2_Chr15g0708911">
    <property type="protein sequence ID" value="CDS:HanXRQr2_Chr15g0708911.1"/>
    <property type="gene ID" value="HanXRQr2_Chr15g0708911"/>
</dbReference>
<evidence type="ECO:0000313" key="5">
    <source>
        <dbReference type="EMBL" id="KAF5765888.1"/>
    </source>
</evidence>
<reference evidence="5" key="2">
    <citation type="submission" date="2020-06" db="EMBL/GenBank/DDBJ databases">
        <title>Helianthus annuus Genome sequencing and assembly Release 2.</title>
        <authorList>
            <person name="Gouzy J."/>
            <person name="Langlade N."/>
            <person name="Munos S."/>
        </authorList>
    </citation>
    <scope>NUCLEOTIDE SEQUENCE</scope>
    <source>
        <tissue evidence="5">Leaves</tissue>
    </source>
</reference>
<dbReference type="InterPro" id="IPR023591">
    <property type="entry name" value="Ribosomal_uS2_flav_dom_sf"/>
</dbReference>
<dbReference type="InterPro" id="IPR018130">
    <property type="entry name" value="Ribosomal_uS2_CS"/>
</dbReference>
<dbReference type="Pfam" id="PF00318">
    <property type="entry name" value="Ribosomal_S2"/>
    <property type="match status" value="1"/>
</dbReference>
<dbReference type="GO" id="GO:0003735">
    <property type="term" value="F:structural constituent of ribosome"/>
    <property type="evidence" value="ECO:0000318"/>
    <property type="project" value="GO_Central"/>
</dbReference>